<name>A0A2J6WDW1_9BACT</name>
<comment type="caution">
    <text evidence="12">The sequence shown here is derived from an EMBL/GenBank/DDBJ whole genome shotgun (WGS) entry which is preliminary data.</text>
</comment>
<evidence type="ECO:0000313" key="13">
    <source>
        <dbReference type="Proteomes" id="UP000237040"/>
    </source>
</evidence>
<dbReference type="GO" id="GO:0006302">
    <property type="term" value="P:double-strand break repair"/>
    <property type="evidence" value="ECO:0007669"/>
    <property type="project" value="InterPro"/>
</dbReference>
<keyword evidence="6" id="KW-0067">ATP-binding</keyword>
<dbReference type="Pfam" id="PF13476">
    <property type="entry name" value="AAA_23"/>
    <property type="match status" value="1"/>
</dbReference>
<evidence type="ECO:0000256" key="8">
    <source>
        <dbReference type="ARBA" id="ARBA00023204"/>
    </source>
</evidence>
<proteinExistence type="predicted"/>
<dbReference type="SUPFAM" id="SSF75712">
    <property type="entry name" value="Rad50 coiled-coil Zn hook"/>
    <property type="match status" value="1"/>
</dbReference>
<feature type="binding site" evidence="9">
    <location>
        <position position="518"/>
    </location>
    <ligand>
        <name>Zn(2+)</name>
        <dbReference type="ChEBI" id="CHEBI:29105"/>
    </ligand>
</feature>
<dbReference type="InterPro" id="IPR027417">
    <property type="entry name" value="P-loop_NTPase"/>
</dbReference>
<dbReference type="GO" id="GO:0005524">
    <property type="term" value="F:ATP binding"/>
    <property type="evidence" value="ECO:0007669"/>
    <property type="project" value="UniProtKB-KW"/>
</dbReference>
<feature type="domain" description="Zinc-hook" evidence="11">
    <location>
        <begin position="472"/>
        <end position="570"/>
    </location>
</feature>
<keyword evidence="1 9" id="KW-0479">Metal-binding</keyword>
<accession>A0A2J6WDW1</accession>
<dbReference type="Pfam" id="PF04423">
    <property type="entry name" value="Rad50_zn_hook"/>
    <property type="match status" value="1"/>
</dbReference>
<reference evidence="12 13" key="1">
    <citation type="submission" date="2018-01" db="EMBL/GenBank/DDBJ databases">
        <title>Metagenomic assembled genomes from two thermal pools in the Uzon Caldera, Kamchatka, Russia.</title>
        <authorList>
            <person name="Wilkins L."/>
            <person name="Ettinger C."/>
        </authorList>
    </citation>
    <scope>NUCLEOTIDE SEQUENCE [LARGE SCALE GENOMIC DNA]</scope>
    <source>
        <strain evidence="12">ZAV-07</strain>
    </source>
</reference>
<dbReference type="GO" id="GO:0046872">
    <property type="term" value="F:metal ion binding"/>
    <property type="evidence" value="ECO:0007669"/>
    <property type="project" value="UniProtKB-UniRule"/>
</dbReference>
<dbReference type="EMBL" id="PNIL01000060">
    <property type="protein sequence ID" value="PMP66993.1"/>
    <property type="molecule type" value="Genomic_DNA"/>
</dbReference>
<keyword evidence="4" id="KW-0378">Hydrolase</keyword>
<dbReference type="InterPro" id="IPR013134">
    <property type="entry name" value="Zn_hook_RAD50"/>
</dbReference>
<organism evidence="12 13">
    <name type="scientific">Caldisericum exile</name>
    <dbReference type="NCBI Taxonomy" id="693075"/>
    <lineage>
        <taxon>Bacteria</taxon>
        <taxon>Pseudomonadati</taxon>
        <taxon>Caldisericota/Cryosericota group</taxon>
        <taxon>Caldisericota</taxon>
        <taxon>Caldisericia</taxon>
        <taxon>Caldisericales</taxon>
        <taxon>Caldisericaceae</taxon>
        <taxon>Caldisericum</taxon>
    </lineage>
</organism>
<keyword evidence="2" id="KW-0547">Nucleotide-binding</keyword>
<feature type="coiled-coil region" evidence="10">
    <location>
        <begin position="329"/>
        <end position="506"/>
    </location>
</feature>
<gene>
    <name evidence="12" type="ORF">C0189_04105</name>
</gene>
<feature type="coiled-coil region" evidence="10">
    <location>
        <begin position="669"/>
        <end position="864"/>
    </location>
</feature>
<evidence type="ECO:0000259" key="11">
    <source>
        <dbReference type="PROSITE" id="PS51131"/>
    </source>
</evidence>
<keyword evidence="5 9" id="KW-0862">Zinc</keyword>
<dbReference type="PROSITE" id="PS51131">
    <property type="entry name" value="ZN_HOOK"/>
    <property type="match status" value="1"/>
</dbReference>
<dbReference type="AlphaFoldDB" id="A0A2J6WDW1"/>
<feature type="binding site" evidence="9">
    <location>
        <position position="521"/>
    </location>
    <ligand>
        <name>Zn(2+)</name>
        <dbReference type="ChEBI" id="CHEBI:29105"/>
    </ligand>
</feature>
<protein>
    <recommendedName>
        <fullName evidence="11">Zinc-hook domain-containing protein</fullName>
    </recommendedName>
</protein>
<evidence type="ECO:0000256" key="1">
    <source>
        <dbReference type="ARBA" id="ARBA00022723"/>
    </source>
</evidence>
<feature type="coiled-coil region" evidence="10">
    <location>
        <begin position="177"/>
        <end position="294"/>
    </location>
</feature>
<evidence type="ECO:0000313" key="12">
    <source>
        <dbReference type="EMBL" id="PMP66993.1"/>
    </source>
</evidence>
<dbReference type="SUPFAM" id="SSF52540">
    <property type="entry name" value="P-loop containing nucleoside triphosphate hydrolases"/>
    <property type="match status" value="2"/>
</dbReference>
<keyword evidence="8" id="KW-0234">DNA repair</keyword>
<dbReference type="GO" id="GO:0016887">
    <property type="term" value="F:ATP hydrolysis activity"/>
    <property type="evidence" value="ECO:0007669"/>
    <property type="project" value="InterPro"/>
</dbReference>
<dbReference type="Gene3D" id="1.10.287.510">
    <property type="entry name" value="Helix hairpin bin"/>
    <property type="match status" value="1"/>
</dbReference>
<evidence type="ECO:0000256" key="3">
    <source>
        <dbReference type="ARBA" id="ARBA00022763"/>
    </source>
</evidence>
<evidence type="ECO:0000256" key="6">
    <source>
        <dbReference type="ARBA" id="ARBA00022840"/>
    </source>
</evidence>
<sequence length="1028" mass="120542">MIPELLKIKGFLSYRNEAVLDFNQIGDVILITGDNGHGKSSIIDAIVYAFFGIARGITRNKQDVVNIDENLLSIELIFREKGKRYRIKRTYRKDKETTGLILEEFDDSTGSFKNISEGKIVDTEEKIKKVLGFNYETFIGASFILQGAADFFTTKTPAEKAELLREMLGLDIYERAKEIAKTRKKEVLTTIELLENEIKAKEESLLKEEDIKIEKERLDNEISTHSSKIETLKAHIDELNKKREEILRLKERLESKNREREVALKRIVNLQKEKENLQKNLEEFTEIINEREEITKNFEILKEIRLKKEKESEKEKEFIRLKNEKTLKEKEIESKVESKRKEFDIHENRLKEIQDEITSSKEKIDKYEIFIGNTIKQREEALLQKDVINGKIEELKTKLDGILLKEERLKNTENSIRDFEKNLKDSINKYEKERQEILDKINKEREELGQIENSIAEGEKRLNTLKDDRTELQSKVSRKEAIQKEIEEILKKISGFEKNLELETEKINLISESDTAKCPLCGSPLTEEHRHTLINEFEENTVKLKNQIGELREKKSTLEKTLKELDSFSQKLSQTDILIAKIEESLTNLKEKKVHLEDQLNEETLRLKEIEAELKKLKEDLALNSAKEEELLLLREEVKSKDKIQNDLTKRQEELGKIELQLQKIESSLIEASTNKKNEIEKLTKLQEEEALEREAILKLRKELEEKTFIENELNELRTLQGKIELLNFDEHFYNELKEKENALKIYEEKFTKLAVADARITELEKQIEKVGKDIENTNEEIKEIEQKIQEISENLKNFDYVEKTFENESLNLENAQKVLNELLIQRAKLEENLKELENMKIEIKEKTDTIERNKKRLEALTALEEILGRNGVQLSIISDYLPHLENEVNRFLQRLTEGRMYLKFLTIKADKNSEKPTLDIIIYDRGVERRYELFSGGEKFRIDFSLRLGIAKFLAQIRNATLETLVIDEGFGSQDAKGRTNILEEINNIKSDFKKILVISHLNEIKENFPNQIRVVKDEYGSRIEIP</sequence>
<evidence type="ECO:0000256" key="5">
    <source>
        <dbReference type="ARBA" id="ARBA00022833"/>
    </source>
</evidence>
<keyword evidence="3" id="KW-0227">DNA damage</keyword>
<dbReference type="Proteomes" id="UP000237040">
    <property type="component" value="Unassembled WGS sequence"/>
</dbReference>
<feature type="coiled-coil region" evidence="10">
    <location>
        <begin position="534"/>
        <end position="627"/>
    </location>
</feature>
<evidence type="ECO:0000256" key="7">
    <source>
        <dbReference type="ARBA" id="ARBA00023054"/>
    </source>
</evidence>
<evidence type="ECO:0000256" key="2">
    <source>
        <dbReference type="ARBA" id="ARBA00022741"/>
    </source>
</evidence>
<evidence type="ECO:0000256" key="10">
    <source>
        <dbReference type="SAM" id="Coils"/>
    </source>
</evidence>
<dbReference type="InterPro" id="IPR038729">
    <property type="entry name" value="Rad50/SbcC_AAA"/>
</dbReference>
<evidence type="ECO:0000256" key="9">
    <source>
        <dbReference type="PROSITE-ProRule" id="PRU00471"/>
    </source>
</evidence>
<dbReference type="PANTHER" id="PTHR32114">
    <property type="entry name" value="ABC TRANSPORTER ABCH.3"/>
    <property type="match status" value="1"/>
</dbReference>
<evidence type="ECO:0000256" key="4">
    <source>
        <dbReference type="ARBA" id="ARBA00022801"/>
    </source>
</evidence>
<dbReference type="PANTHER" id="PTHR32114:SF2">
    <property type="entry name" value="ABC TRANSPORTER ABCH.3"/>
    <property type="match status" value="1"/>
</dbReference>
<dbReference type="Gene3D" id="3.40.50.300">
    <property type="entry name" value="P-loop containing nucleotide triphosphate hydrolases"/>
    <property type="match status" value="2"/>
</dbReference>
<keyword evidence="7 10" id="KW-0175">Coiled coil</keyword>